<reference evidence="1" key="1">
    <citation type="submission" date="2020-05" db="EMBL/GenBank/DDBJ databases">
        <authorList>
            <person name="Chiriac C."/>
            <person name="Salcher M."/>
            <person name="Ghai R."/>
            <person name="Kavagutti S V."/>
        </authorList>
    </citation>
    <scope>NUCLEOTIDE SEQUENCE</scope>
</reference>
<accession>A0A6J5RI09</accession>
<protein>
    <recommendedName>
        <fullName evidence="2">Tail sheath protein</fullName>
    </recommendedName>
</protein>
<dbReference type="Gene3D" id="3.30.70.2120">
    <property type="match status" value="1"/>
</dbReference>
<dbReference type="InterPro" id="IPR019694">
    <property type="entry name" value="Phage_HP1_Orf23"/>
</dbReference>
<evidence type="ECO:0000313" key="1">
    <source>
        <dbReference type="EMBL" id="CAB4191915.1"/>
    </source>
</evidence>
<dbReference type="EMBL" id="LR797179">
    <property type="protein sequence ID" value="CAB4191915.1"/>
    <property type="molecule type" value="Genomic_DNA"/>
</dbReference>
<dbReference type="Pfam" id="PF10758">
    <property type="entry name" value="DUF2586"/>
    <property type="match status" value="1"/>
</dbReference>
<sequence length="496" mass="52581">MNDIIFNKGQGGLGRPLPGEDHISGMLFFLADGNLPTGFATTDRIKKVFSIAQTEALGITFDHIGATQAFDIVTMNAAGAEGDTITFVFNGVTLGAITVSAAETAGDNASDMVDAINALTYTTGFEAVLDGTDVVVLAPLGTGAAYNGQEVTFVITGTPTVNNVAFTGGVGSYMDLLWYQVNEYFRIQPKGVLYIGIYEPAVTFTSEIVAIQTFANGEIRQMGVYVTATDFNTTHVSAMQSQANALAAVHKPLNIIYGANTTDWGTITDLPTLRTLNCPNVSVVVGMDGAAIGNDLYLATNKSVPCLGTTLGAVSLSKVMENIGWVAKFNVSTTEFATIKFTNGNLYTSIPDSGLNSLDLYGYIFLRKHIGIAGAYFNDSSTAIVATSDYAYIENNRTIDKAIRNIRTNVLPQLNSPITVNADGTLTNDVIAYFQELAGSATEQMAKDGELSAQEVIIDPTQDVLTSSELIITVVLVPVGVARHIVINIGFTTSIA</sequence>
<name>A0A6J5RI09_9CAUD</name>
<gene>
    <name evidence="1" type="ORF">UFOVP1230_41</name>
</gene>
<evidence type="ECO:0008006" key="2">
    <source>
        <dbReference type="Google" id="ProtNLM"/>
    </source>
</evidence>
<organism evidence="1">
    <name type="scientific">uncultured Caudovirales phage</name>
    <dbReference type="NCBI Taxonomy" id="2100421"/>
    <lineage>
        <taxon>Viruses</taxon>
        <taxon>Duplodnaviria</taxon>
        <taxon>Heunggongvirae</taxon>
        <taxon>Uroviricota</taxon>
        <taxon>Caudoviricetes</taxon>
        <taxon>Peduoviridae</taxon>
        <taxon>Maltschvirus</taxon>
        <taxon>Maltschvirus maltsch</taxon>
    </lineage>
</organism>
<proteinExistence type="predicted"/>